<keyword evidence="5" id="KW-0472">Membrane</keyword>
<evidence type="ECO:0000313" key="8">
    <source>
        <dbReference type="Proteomes" id="UP001595947"/>
    </source>
</evidence>
<dbReference type="EMBL" id="JBHSIV010000001">
    <property type="protein sequence ID" value="MFC5060874.1"/>
    <property type="molecule type" value="Genomic_DNA"/>
</dbReference>
<gene>
    <name evidence="7" type="primary">macS</name>
    <name evidence="7" type="ORF">ACFPBZ_01545</name>
</gene>
<keyword evidence="2 7" id="KW-0418">Kinase</keyword>
<keyword evidence="5" id="KW-0812">Transmembrane</keyword>
<dbReference type="PANTHER" id="PTHR24421:SF61">
    <property type="entry name" value="OXYGEN SENSOR HISTIDINE KINASE NREB"/>
    <property type="match status" value="1"/>
</dbReference>
<dbReference type="NCBIfam" id="NF047322">
    <property type="entry name" value="HK_morpho_MacS"/>
    <property type="match status" value="1"/>
</dbReference>
<dbReference type="InterPro" id="IPR036890">
    <property type="entry name" value="HATPase_C_sf"/>
</dbReference>
<dbReference type="Pfam" id="PF02518">
    <property type="entry name" value="HATPase_c"/>
    <property type="match status" value="1"/>
</dbReference>
<dbReference type="PANTHER" id="PTHR24421">
    <property type="entry name" value="NITRATE/NITRITE SENSOR PROTEIN NARX-RELATED"/>
    <property type="match status" value="1"/>
</dbReference>
<keyword evidence="5" id="KW-1133">Transmembrane helix</keyword>
<sequence>MTGTVTRRGATVDVHAALLPLWRGLVLFRVVALAYAIANVVRFADEYRRPALAVAVVVFMGAWTFATSVAYLRGARRLAVVDLAVTVLTTMSTLLIDDPARIAAGQPVITTVWSAGAVLAVAVAHGIRPAVGAVLVSLVGLWITRRALDGALLSDAQLLGAAGIAVGFASVALRRSAQRLQEAIATEAAAAERDRLARDIHDGVLQVLALVRRRGPALGDDELVREAAEQEVSLRRLITRGPPGLDGPDDEPVDLGAAVGATLPARAVLAVPPEPVEVPGGLARSVVAVVREAAANADAHAGPGSGLWVLLEDDDEAVTVSVRDDGHGIPAGRLDAARDEGHLGVASSIRGRVAELGGTAQLVTAPGEGTEWELRFPRETERSGARPSGREEGTGR</sequence>
<feature type="region of interest" description="Disordered" evidence="4">
    <location>
        <begin position="364"/>
        <end position="396"/>
    </location>
</feature>
<comment type="caution">
    <text evidence="7">The sequence shown here is derived from an EMBL/GenBank/DDBJ whole genome shotgun (WGS) entry which is preliminary data.</text>
</comment>
<name>A0ABV9YEQ2_9PSEU</name>
<dbReference type="InterPro" id="IPR050482">
    <property type="entry name" value="Sensor_HK_TwoCompSys"/>
</dbReference>
<dbReference type="SMART" id="SM00387">
    <property type="entry name" value="HATPase_c"/>
    <property type="match status" value="1"/>
</dbReference>
<protein>
    <submittedName>
        <fullName evidence="7">MacS family sensor histidine kinase</fullName>
    </submittedName>
</protein>
<dbReference type="InterPro" id="IPR045975">
    <property type="entry name" value="DUF5931"/>
</dbReference>
<accession>A0ABV9YEQ2</accession>
<dbReference type="InterPro" id="IPR003594">
    <property type="entry name" value="HATPase_dom"/>
</dbReference>
<proteinExistence type="predicted"/>
<feature type="transmembrane region" description="Helical" evidence="5">
    <location>
        <begin position="156"/>
        <end position="173"/>
    </location>
</feature>
<feature type="transmembrane region" description="Helical" evidence="5">
    <location>
        <begin position="20"/>
        <end position="38"/>
    </location>
</feature>
<evidence type="ECO:0000256" key="3">
    <source>
        <dbReference type="ARBA" id="ARBA00023012"/>
    </source>
</evidence>
<dbReference type="Gene3D" id="1.20.5.1930">
    <property type="match status" value="1"/>
</dbReference>
<dbReference type="RefSeq" id="WP_378034208.1">
    <property type="nucleotide sequence ID" value="NZ_JBHSIV010000001.1"/>
</dbReference>
<feature type="compositionally biased region" description="Basic and acidic residues" evidence="4">
    <location>
        <begin position="372"/>
        <end position="396"/>
    </location>
</feature>
<keyword evidence="1" id="KW-0808">Transferase</keyword>
<feature type="transmembrane region" description="Helical" evidence="5">
    <location>
        <begin position="50"/>
        <end position="72"/>
    </location>
</feature>
<dbReference type="GO" id="GO:0016301">
    <property type="term" value="F:kinase activity"/>
    <property type="evidence" value="ECO:0007669"/>
    <property type="project" value="UniProtKB-KW"/>
</dbReference>
<evidence type="ECO:0000256" key="4">
    <source>
        <dbReference type="SAM" id="MobiDB-lite"/>
    </source>
</evidence>
<organism evidence="7 8">
    <name type="scientific">Actinomycetospora atypica</name>
    <dbReference type="NCBI Taxonomy" id="1290095"/>
    <lineage>
        <taxon>Bacteria</taxon>
        <taxon>Bacillati</taxon>
        <taxon>Actinomycetota</taxon>
        <taxon>Actinomycetes</taxon>
        <taxon>Pseudonocardiales</taxon>
        <taxon>Pseudonocardiaceae</taxon>
        <taxon>Actinomycetospora</taxon>
    </lineage>
</organism>
<dbReference type="Pfam" id="PF19354">
    <property type="entry name" value="DUF5931"/>
    <property type="match status" value="1"/>
</dbReference>
<feature type="domain" description="Histidine kinase/HSP90-like ATPase" evidence="6">
    <location>
        <begin position="281"/>
        <end position="380"/>
    </location>
</feature>
<evidence type="ECO:0000256" key="2">
    <source>
        <dbReference type="ARBA" id="ARBA00022777"/>
    </source>
</evidence>
<dbReference type="Proteomes" id="UP001595947">
    <property type="component" value="Unassembled WGS sequence"/>
</dbReference>
<evidence type="ECO:0000256" key="5">
    <source>
        <dbReference type="SAM" id="Phobius"/>
    </source>
</evidence>
<dbReference type="SUPFAM" id="SSF55874">
    <property type="entry name" value="ATPase domain of HSP90 chaperone/DNA topoisomerase II/histidine kinase"/>
    <property type="match status" value="1"/>
</dbReference>
<feature type="transmembrane region" description="Helical" evidence="5">
    <location>
        <begin position="78"/>
        <end position="96"/>
    </location>
</feature>
<evidence type="ECO:0000259" key="6">
    <source>
        <dbReference type="SMART" id="SM00387"/>
    </source>
</evidence>
<dbReference type="Gene3D" id="3.30.565.10">
    <property type="entry name" value="Histidine kinase-like ATPase, C-terminal domain"/>
    <property type="match status" value="1"/>
</dbReference>
<keyword evidence="8" id="KW-1185">Reference proteome</keyword>
<evidence type="ECO:0000313" key="7">
    <source>
        <dbReference type="EMBL" id="MFC5060874.1"/>
    </source>
</evidence>
<keyword evidence="3" id="KW-0902">Two-component regulatory system</keyword>
<reference evidence="8" key="1">
    <citation type="journal article" date="2019" name="Int. J. Syst. Evol. Microbiol.">
        <title>The Global Catalogue of Microorganisms (GCM) 10K type strain sequencing project: providing services to taxonomists for standard genome sequencing and annotation.</title>
        <authorList>
            <consortium name="The Broad Institute Genomics Platform"/>
            <consortium name="The Broad Institute Genome Sequencing Center for Infectious Disease"/>
            <person name="Wu L."/>
            <person name="Ma J."/>
        </authorList>
    </citation>
    <scope>NUCLEOTIDE SEQUENCE [LARGE SCALE GENOMIC DNA]</scope>
    <source>
        <strain evidence="8">CGMCC 4.7093</strain>
    </source>
</reference>
<evidence type="ECO:0000256" key="1">
    <source>
        <dbReference type="ARBA" id="ARBA00022679"/>
    </source>
</evidence>
<feature type="transmembrane region" description="Helical" evidence="5">
    <location>
        <begin position="117"/>
        <end position="144"/>
    </location>
</feature>